<evidence type="ECO:0000313" key="1">
    <source>
        <dbReference type="EMBL" id="PSS03614.1"/>
    </source>
</evidence>
<accession>A0A2T3AMJ3</accession>
<dbReference type="Proteomes" id="UP000241462">
    <property type="component" value="Unassembled WGS sequence"/>
</dbReference>
<dbReference type="OrthoDB" id="5377226at2759"/>
<protein>
    <submittedName>
        <fullName evidence="1">Uncharacterized protein</fullName>
    </submittedName>
</protein>
<dbReference type="InParanoid" id="A0A2T3AMJ3"/>
<dbReference type="EMBL" id="KZ678374">
    <property type="protein sequence ID" value="PSS03614.1"/>
    <property type="molecule type" value="Genomic_DNA"/>
</dbReference>
<gene>
    <name evidence="1" type="ORF">BD289DRAFT_155920</name>
</gene>
<proteinExistence type="predicted"/>
<keyword evidence="2" id="KW-1185">Reference proteome</keyword>
<reference evidence="1 2" key="1">
    <citation type="journal article" date="2018" name="Mycol. Prog.">
        <title>Coniella lustricola, a new species from submerged detritus.</title>
        <authorList>
            <person name="Raudabaugh D.B."/>
            <person name="Iturriaga T."/>
            <person name="Carver A."/>
            <person name="Mondo S."/>
            <person name="Pangilinan J."/>
            <person name="Lipzen A."/>
            <person name="He G."/>
            <person name="Amirebrahimi M."/>
            <person name="Grigoriev I.V."/>
            <person name="Miller A.N."/>
        </authorList>
    </citation>
    <scope>NUCLEOTIDE SEQUENCE [LARGE SCALE GENOMIC DNA]</scope>
    <source>
        <strain evidence="1 2">B22-T-1</strain>
    </source>
</reference>
<dbReference type="AlphaFoldDB" id="A0A2T3AMJ3"/>
<organism evidence="1 2">
    <name type="scientific">Coniella lustricola</name>
    <dbReference type="NCBI Taxonomy" id="2025994"/>
    <lineage>
        <taxon>Eukaryota</taxon>
        <taxon>Fungi</taxon>
        <taxon>Dikarya</taxon>
        <taxon>Ascomycota</taxon>
        <taxon>Pezizomycotina</taxon>
        <taxon>Sordariomycetes</taxon>
        <taxon>Sordariomycetidae</taxon>
        <taxon>Diaporthales</taxon>
        <taxon>Schizoparmaceae</taxon>
        <taxon>Coniella</taxon>
    </lineage>
</organism>
<name>A0A2T3AMJ3_9PEZI</name>
<sequence length="266" mass="29847">MPCLTQSFPRKRRRDDEDLDQGIHITMYVDDSLPQRLDDHYTHNTHQLQPHISAPRKPIAFLSPLAKKIRMAAGPEWQAIQEARHTPLTAPQIPRHCRSLSATVKQSATKPTSTNLDPCHICHRRPAKKTELDSFADCQGCGERTCYVCIRECLGWKCMSTIPVPRSTTATTYDFDENVMRDDCHEINIDADVCDANQIQRHLDHQSVMNDAPSVDIPNEIIRDDGTEHLIWGKGGGKGHRGRICSQCCVEEGPEGEVICLGCLGT</sequence>
<evidence type="ECO:0000313" key="2">
    <source>
        <dbReference type="Proteomes" id="UP000241462"/>
    </source>
</evidence>